<dbReference type="STRING" id="1798664.A3C93_04800"/>
<keyword evidence="1" id="KW-1133">Transmembrane helix</keyword>
<evidence type="ECO:0000256" key="1">
    <source>
        <dbReference type="SAM" id="Phobius"/>
    </source>
</evidence>
<keyword evidence="1" id="KW-0812">Transmembrane</keyword>
<organism evidence="2 3">
    <name type="scientific">Candidatus Lloydbacteria bacterium RIFCSPHIGHO2_02_FULL_54_17</name>
    <dbReference type="NCBI Taxonomy" id="1798664"/>
    <lineage>
        <taxon>Bacteria</taxon>
        <taxon>Candidatus Lloydiibacteriota</taxon>
    </lineage>
</organism>
<evidence type="ECO:0008006" key="4">
    <source>
        <dbReference type="Google" id="ProtNLM"/>
    </source>
</evidence>
<feature type="transmembrane region" description="Helical" evidence="1">
    <location>
        <begin position="22"/>
        <end position="43"/>
    </location>
</feature>
<keyword evidence="1" id="KW-0472">Membrane</keyword>
<evidence type="ECO:0000313" key="2">
    <source>
        <dbReference type="EMBL" id="OGZ12467.1"/>
    </source>
</evidence>
<reference evidence="2 3" key="1">
    <citation type="journal article" date="2016" name="Nat. Commun.">
        <title>Thousands of microbial genomes shed light on interconnected biogeochemical processes in an aquifer system.</title>
        <authorList>
            <person name="Anantharaman K."/>
            <person name="Brown C.T."/>
            <person name="Hug L.A."/>
            <person name="Sharon I."/>
            <person name="Castelle C.J."/>
            <person name="Probst A.J."/>
            <person name="Thomas B.C."/>
            <person name="Singh A."/>
            <person name="Wilkins M.J."/>
            <person name="Karaoz U."/>
            <person name="Brodie E.L."/>
            <person name="Williams K.H."/>
            <person name="Hubbard S.S."/>
            <person name="Banfield J.F."/>
        </authorList>
    </citation>
    <scope>NUCLEOTIDE SEQUENCE [LARGE SCALE GENOMIC DNA]</scope>
</reference>
<accession>A0A1G2DFP0</accession>
<sequence length="281" mass="31695">MPIFRKTIRSSARERTRRIDRAFERVAQVLIIANVLFMFSTWLSERESLRISEVVVEGTLAVDGGAAKETALSLLARPLLFRIDRDNFLLYPKRAITSAIKSLDARVKEVDIVLIDRRRLVATVSEYAPALLWCPPERISATTTVTTGCYFADHEGHIFAPAPEYSGNPFLTFATTYPAVSEHSFLADLSILPTDEFLKTSAFLRRLAEIGLMPRIVEEVAPHDFVIVTDRPWTIRWSSAGDPETDAENLTLVLEHLPKDGTEPEAVESIDLRFGNKVFYR</sequence>
<comment type="caution">
    <text evidence="2">The sequence shown here is derived from an EMBL/GenBank/DDBJ whole genome shotgun (WGS) entry which is preliminary data.</text>
</comment>
<protein>
    <recommendedName>
        <fullName evidence="4">POTRA domain-containing protein</fullName>
    </recommendedName>
</protein>
<gene>
    <name evidence="2" type="ORF">A3C93_04800</name>
</gene>
<proteinExistence type="predicted"/>
<dbReference type="AlphaFoldDB" id="A0A1G2DFP0"/>
<dbReference type="Proteomes" id="UP000178636">
    <property type="component" value="Unassembled WGS sequence"/>
</dbReference>
<evidence type="ECO:0000313" key="3">
    <source>
        <dbReference type="Proteomes" id="UP000178636"/>
    </source>
</evidence>
<dbReference type="EMBL" id="MHLO01000018">
    <property type="protein sequence ID" value="OGZ12467.1"/>
    <property type="molecule type" value="Genomic_DNA"/>
</dbReference>
<name>A0A1G2DFP0_9BACT</name>